<keyword evidence="4" id="KW-1185">Reference proteome</keyword>
<dbReference type="InterPro" id="IPR035940">
    <property type="entry name" value="CAP_sf"/>
</dbReference>
<evidence type="ECO:0000259" key="2">
    <source>
        <dbReference type="Pfam" id="PF00188"/>
    </source>
</evidence>
<organism evidence="3 4">
    <name type="scientific">Basidiobolus meristosporus CBS 931.73</name>
    <dbReference type="NCBI Taxonomy" id="1314790"/>
    <lineage>
        <taxon>Eukaryota</taxon>
        <taxon>Fungi</taxon>
        <taxon>Fungi incertae sedis</taxon>
        <taxon>Zoopagomycota</taxon>
        <taxon>Entomophthoromycotina</taxon>
        <taxon>Basidiobolomycetes</taxon>
        <taxon>Basidiobolales</taxon>
        <taxon>Basidiobolaceae</taxon>
        <taxon>Basidiobolus</taxon>
    </lineage>
</organism>
<dbReference type="PANTHER" id="PTHR31157:SF1">
    <property type="entry name" value="SCP DOMAIN-CONTAINING PROTEIN"/>
    <property type="match status" value="1"/>
</dbReference>
<dbReference type="SUPFAM" id="SSF55797">
    <property type="entry name" value="PR-1-like"/>
    <property type="match status" value="1"/>
</dbReference>
<evidence type="ECO:0000256" key="1">
    <source>
        <dbReference type="SAM" id="SignalP"/>
    </source>
</evidence>
<dbReference type="Gene3D" id="3.40.33.10">
    <property type="entry name" value="CAP"/>
    <property type="match status" value="1"/>
</dbReference>
<name>A0A1Y1XRP2_9FUNG</name>
<keyword evidence="1" id="KW-0732">Signal</keyword>
<feature type="chain" id="PRO_5010994690" evidence="1">
    <location>
        <begin position="21"/>
        <end position="159"/>
    </location>
</feature>
<accession>A0A1Y1XRP2</accession>
<feature type="signal peptide" evidence="1">
    <location>
        <begin position="1"/>
        <end position="20"/>
    </location>
</feature>
<dbReference type="Proteomes" id="UP000193498">
    <property type="component" value="Unassembled WGS sequence"/>
</dbReference>
<dbReference type="OrthoDB" id="568194at2759"/>
<dbReference type="PANTHER" id="PTHR31157">
    <property type="entry name" value="SCP DOMAIN-CONTAINING PROTEIN"/>
    <property type="match status" value="1"/>
</dbReference>
<protein>
    <submittedName>
        <fullName evidence="3">SCP-domain-containing protein</fullName>
    </submittedName>
</protein>
<dbReference type="AlphaFoldDB" id="A0A1Y1XRP2"/>
<dbReference type="InParanoid" id="A0A1Y1XRP2"/>
<dbReference type="Pfam" id="PF00188">
    <property type="entry name" value="CAP"/>
    <property type="match status" value="1"/>
</dbReference>
<proteinExistence type="predicted"/>
<dbReference type="STRING" id="1314790.A0A1Y1XRP2"/>
<dbReference type="EMBL" id="MCFE01000531">
    <property type="protein sequence ID" value="ORX88428.1"/>
    <property type="molecule type" value="Genomic_DNA"/>
</dbReference>
<dbReference type="CDD" id="cd05379">
    <property type="entry name" value="CAP_bacterial"/>
    <property type="match status" value="1"/>
</dbReference>
<evidence type="ECO:0000313" key="3">
    <source>
        <dbReference type="EMBL" id="ORX88428.1"/>
    </source>
</evidence>
<dbReference type="InterPro" id="IPR014044">
    <property type="entry name" value="CAP_dom"/>
</dbReference>
<gene>
    <name evidence="3" type="ORF">K493DRAFT_78715</name>
</gene>
<evidence type="ECO:0000313" key="4">
    <source>
        <dbReference type="Proteomes" id="UP000193498"/>
    </source>
</evidence>
<feature type="domain" description="SCP" evidence="2">
    <location>
        <begin position="40"/>
        <end position="152"/>
    </location>
</feature>
<comment type="caution">
    <text evidence="3">The sequence shown here is derived from an EMBL/GenBank/DDBJ whole genome shotgun (WGS) entry which is preliminary data.</text>
</comment>
<reference evidence="3 4" key="1">
    <citation type="submission" date="2016-07" db="EMBL/GenBank/DDBJ databases">
        <title>Pervasive Adenine N6-methylation of Active Genes in Fungi.</title>
        <authorList>
            <consortium name="DOE Joint Genome Institute"/>
            <person name="Mondo S.J."/>
            <person name="Dannebaum R.O."/>
            <person name="Kuo R.C."/>
            <person name="Labutti K."/>
            <person name="Haridas S."/>
            <person name="Kuo A."/>
            <person name="Salamov A."/>
            <person name="Ahrendt S.R."/>
            <person name="Lipzen A."/>
            <person name="Sullivan W."/>
            <person name="Andreopoulos W.B."/>
            <person name="Clum A."/>
            <person name="Lindquist E."/>
            <person name="Daum C."/>
            <person name="Ramamoorthy G.K."/>
            <person name="Gryganskyi A."/>
            <person name="Culley D."/>
            <person name="Magnuson J.K."/>
            <person name="James T.Y."/>
            <person name="O'Malley M.A."/>
            <person name="Stajich J.E."/>
            <person name="Spatafora J.W."/>
            <person name="Visel A."/>
            <person name="Grigoriev I.V."/>
        </authorList>
    </citation>
    <scope>NUCLEOTIDE SEQUENCE [LARGE SCALE GENOMIC DNA]</scope>
    <source>
        <strain evidence="3 4">CBS 931.73</strain>
    </source>
</reference>
<sequence>MKSWASLICFLFLLLQVVLGLTTTVTTNVLSRNFDVQRMLNLVNLQRTRNGRAPLKLDNRLVQAAQKHTNYQAKVGQLTHSEPSRPLSLRISETGFRWTAIAENVAMGQISTDAVVRSWMNSPGHRQNILNPQYTYFGAGYSSKGNYWTQVFARGEYNK</sequence>